<reference evidence="1" key="1">
    <citation type="submission" date="2022-11" db="EMBL/GenBank/DDBJ databases">
        <title>Genome Sequence of Nemania bipapillata.</title>
        <authorList>
            <person name="Buettner E."/>
        </authorList>
    </citation>
    <scope>NUCLEOTIDE SEQUENCE</scope>
    <source>
        <strain evidence="1">CP14</strain>
    </source>
</reference>
<name>A0ACC2IWR6_9PEZI</name>
<sequence>MILVAITYWPEIYHDVYLGGKFFLAIDEMHRKYGPIVRINPDEVHLDDPEILDTIFPSAGRRTTPNSMVATMDHDMHRRRRNAVNSFFSTASIRRLEPIMQDHIGRMLARIANYGRGGEVVQLHHVFKACTSDVITTYAFDDSFGFLDEPDLGRPYFEATDLFFGLTHIFGHFTWFADLMQSLPIWSIAIFKPSLKELWRKQSWWTDKVREIRSSPNPEKIKSTIFEGILNSGLPDEDKTDARLAAEAQLVVFAGEGTTAYTLTAAVYQLLANPKDLEKLQEELRREIPDAEQIPSFSQVESLPYLNAIINEVVRLHPGVMNRQPRISPDVPIVYHDKDTGKEYVLPPGTLTTMSPLTTHMNASVFPDPYQFCPQRWIDNPKIARAFLGFSRGSRGCLGYDLYKGQEGCTLELFDTQRARDIDPHSDYVIPVPAPGSKGLQTIVATAIPKITDEFHGLDKAAWYGSAFFLTSGSLQASWGKAYRHFDLKWTFLTAVVVFELGSLLCAVAPGSDVLIVGRAIAGAGTAGMGTGGYTIIAYVVEPAKRPTYTGIVGLSYCFASVVGPLVGGLITTTTTWRWCFYLNLPVGAVTVFIILFFFRTPAAAKPVPATWKEKFLQADIVGVSLIIGALVAFSLATQYGGQTKPWDSSTVIGLIVGFVLLVAAFVVWERYAGERAMVVPRLMAQRHIAAGSAFAFLFGGSYFLTIYYLPVYFQSIGHASPILSGVDTLPLILAATVSVISAGIFVTKTGYAVPLQVASAIVATIGSGLLFTLNIGTRTGNWIGYQIIGALGWGAGFQIPVIIAQGFADPHDIPSVTAIILFFLNVGGGLLLGAAQSGFVNTVVKTLPSTAPGVDPFTVISTGALEIRSVFPANQVLGVLEAYAAGIKVAFAIALAACGTSLILSFLGGWRRLSTGGQNLGAMA</sequence>
<evidence type="ECO:0000313" key="2">
    <source>
        <dbReference type="Proteomes" id="UP001153334"/>
    </source>
</evidence>
<protein>
    <submittedName>
        <fullName evidence="1">Uncharacterized protein</fullName>
    </submittedName>
</protein>
<comment type="caution">
    <text evidence="1">The sequence shown here is derived from an EMBL/GenBank/DDBJ whole genome shotgun (WGS) entry which is preliminary data.</text>
</comment>
<keyword evidence="2" id="KW-1185">Reference proteome</keyword>
<dbReference type="Proteomes" id="UP001153334">
    <property type="component" value="Unassembled WGS sequence"/>
</dbReference>
<dbReference type="EMBL" id="JAPESX010000812">
    <property type="protein sequence ID" value="KAJ8119603.1"/>
    <property type="molecule type" value="Genomic_DNA"/>
</dbReference>
<evidence type="ECO:0000313" key="1">
    <source>
        <dbReference type="EMBL" id="KAJ8119603.1"/>
    </source>
</evidence>
<proteinExistence type="predicted"/>
<organism evidence="1 2">
    <name type="scientific">Nemania bipapillata</name>
    <dbReference type="NCBI Taxonomy" id="110536"/>
    <lineage>
        <taxon>Eukaryota</taxon>
        <taxon>Fungi</taxon>
        <taxon>Dikarya</taxon>
        <taxon>Ascomycota</taxon>
        <taxon>Pezizomycotina</taxon>
        <taxon>Sordariomycetes</taxon>
        <taxon>Xylariomycetidae</taxon>
        <taxon>Xylariales</taxon>
        <taxon>Xylariaceae</taxon>
        <taxon>Nemania</taxon>
    </lineage>
</organism>
<accession>A0ACC2IWR6</accession>
<gene>
    <name evidence="1" type="ORF">ONZ43_g3483</name>
</gene>